<dbReference type="AlphaFoldDB" id="A0AAD5Y782"/>
<reference evidence="2" key="1">
    <citation type="submission" date="2020-05" db="EMBL/GenBank/DDBJ databases">
        <title>Phylogenomic resolution of chytrid fungi.</title>
        <authorList>
            <person name="Stajich J.E."/>
            <person name="Amses K."/>
            <person name="Simmons R."/>
            <person name="Seto K."/>
            <person name="Myers J."/>
            <person name="Bonds A."/>
            <person name="Quandt C.A."/>
            <person name="Barry K."/>
            <person name="Liu P."/>
            <person name="Grigoriev I."/>
            <person name="Longcore J.E."/>
            <person name="James T.Y."/>
        </authorList>
    </citation>
    <scope>NUCLEOTIDE SEQUENCE</scope>
    <source>
        <strain evidence="2">PLAUS21</strain>
    </source>
</reference>
<accession>A0AAD5Y782</accession>
<keyword evidence="3" id="KW-1185">Reference proteome</keyword>
<dbReference type="Proteomes" id="UP001210925">
    <property type="component" value="Unassembled WGS sequence"/>
</dbReference>
<evidence type="ECO:0000313" key="2">
    <source>
        <dbReference type="EMBL" id="KAJ3256131.1"/>
    </source>
</evidence>
<dbReference type="EMBL" id="JADGKB010000055">
    <property type="protein sequence ID" value="KAJ3256131.1"/>
    <property type="molecule type" value="Genomic_DNA"/>
</dbReference>
<comment type="caution">
    <text evidence="2">The sequence shown here is derived from an EMBL/GenBank/DDBJ whole genome shotgun (WGS) entry which is preliminary data.</text>
</comment>
<proteinExistence type="predicted"/>
<name>A0AAD5Y782_9FUNG</name>
<gene>
    <name evidence="2" type="ORF">HK103_005700</name>
</gene>
<evidence type="ECO:0000313" key="3">
    <source>
        <dbReference type="Proteomes" id="UP001210925"/>
    </source>
</evidence>
<sequence length="345" mass="39720">MSVQIKEADTKSIANEYYDSDTKSILPLKLKKKVKLVIYVNKVRTKESKKFQLKSEVLNNKIIDAILGKIPHFNHQMGERSIQICQEEAPKRLNILPPVLVPVKLSPQTAKVKNEKELESETIHVAKILKKESYPMYGRDYKLELILKKLHSTFPNIESIESKRAPSVVNEPLVLPKRINSRHMINSRAREKQVDIDDLGESPTNFKPINPFQNLKLDGKPCVNRPELNIHPISRPTTAISIKRKSRKSAIPTPKSRQSRSKPNLISVKQRQMFETTSCQAISRMMKASFKQDFYQVNYEYYTAKRIQVTKNKIDGCLTKLVIKERRNLLHPEYKNPVAPRIGSS</sequence>
<feature type="region of interest" description="Disordered" evidence="1">
    <location>
        <begin position="242"/>
        <end position="264"/>
    </location>
</feature>
<organism evidence="2 3">
    <name type="scientific">Boothiomyces macroporosus</name>
    <dbReference type="NCBI Taxonomy" id="261099"/>
    <lineage>
        <taxon>Eukaryota</taxon>
        <taxon>Fungi</taxon>
        <taxon>Fungi incertae sedis</taxon>
        <taxon>Chytridiomycota</taxon>
        <taxon>Chytridiomycota incertae sedis</taxon>
        <taxon>Chytridiomycetes</taxon>
        <taxon>Rhizophydiales</taxon>
        <taxon>Terramycetaceae</taxon>
        <taxon>Boothiomyces</taxon>
    </lineage>
</organism>
<protein>
    <submittedName>
        <fullName evidence="2">Uncharacterized protein</fullName>
    </submittedName>
</protein>
<evidence type="ECO:0000256" key="1">
    <source>
        <dbReference type="SAM" id="MobiDB-lite"/>
    </source>
</evidence>